<organism evidence="6 7">
    <name type="scientific">Melittangium boletus DSM 14713</name>
    <dbReference type="NCBI Taxonomy" id="1294270"/>
    <lineage>
        <taxon>Bacteria</taxon>
        <taxon>Pseudomonadati</taxon>
        <taxon>Myxococcota</taxon>
        <taxon>Myxococcia</taxon>
        <taxon>Myxococcales</taxon>
        <taxon>Cystobacterineae</taxon>
        <taxon>Archangiaceae</taxon>
        <taxon>Melittangium</taxon>
    </lineage>
</organism>
<dbReference type="PROSITE" id="PS50931">
    <property type="entry name" value="HTH_LYSR"/>
    <property type="match status" value="1"/>
</dbReference>
<dbReference type="RefSeq" id="WP_245919229.1">
    <property type="nucleotide sequence ID" value="NZ_CP022163.1"/>
</dbReference>
<dbReference type="AlphaFoldDB" id="A0A250IQL5"/>
<evidence type="ECO:0000259" key="5">
    <source>
        <dbReference type="PROSITE" id="PS50931"/>
    </source>
</evidence>
<keyword evidence="7" id="KW-1185">Reference proteome</keyword>
<dbReference type="InterPro" id="IPR036390">
    <property type="entry name" value="WH_DNA-bd_sf"/>
</dbReference>
<keyword evidence="2" id="KW-0805">Transcription regulation</keyword>
<evidence type="ECO:0000256" key="4">
    <source>
        <dbReference type="ARBA" id="ARBA00023163"/>
    </source>
</evidence>
<gene>
    <name evidence="6" type="ORF">MEBOL_007546</name>
</gene>
<protein>
    <submittedName>
        <fullName evidence="6">LysR family transcriptional regulator</fullName>
    </submittedName>
</protein>
<dbReference type="Pfam" id="PF00126">
    <property type="entry name" value="HTH_1"/>
    <property type="match status" value="1"/>
</dbReference>
<evidence type="ECO:0000313" key="6">
    <source>
        <dbReference type="EMBL" id="ATB34045.1"/>
    </source>
</evidence>
<evidence type="ECO:0000256" key="2">
    <source>
        <dbReference type="ARBA" id="ARBA00023015"/>
    </source>
</evidence>
<keyword evidence="4" id="KW-0804">Transcription</keyword>
<dbReference type="InterPro" id="IPR000847">
    <property type="entry name" value="LysR_HTH_N"/>
</dbReference>
<keyword evidence="3" id="KW-0238">DNA-binding</keyword>
<dbReference type="Gene3D" id="1.10.10.10">
    <property type="entry name" value="Winged helix-like DNA-binding domain superfamily/Winged helix DNA-binding domain"/>
    <property type="match status" value="1"/>
</dbReference>
<dbReference type="SUPFAM" id="SSF53850">
    <property type="entry name" value="Periplasmic binding protein-like II"/>
    <property type="match status" value="1"/>
</dbReference>
<dbReference type="GO" id="GO:0003700">
    <property type="term" value="F:DNA-binding transcription factor activity"/>
    <property type="evidence" value="ECO:0007669"/>
    <property type="project" value="InterPro"/>
</dbReference>
<dbReference type="InterPro" id="IPR036388">
    <property type="entry name" value="WH-like_DNA-bd_sf"/>
</dbReference>
<dbReference type="Gene3D" id="3.40.190.290">
    <property type="match status" value="1"/>
</dbReference>
<evidence type="ECO:0000313" key="7">
    <source>
        <dbReference type="Proteomes" id="UP000217289"/>
    </source>
</evidence>
<accession>A0A250IQL5</accession>
<reference evidence="6 7" key="1">
    <citation type="submission" date="2017-06" db="EMBL/GenBank/DDBJ databases">
        <authorList>
            <person name="Kim H.J."/>
            <person name="Triplett B.A."/>
        </authorList>
    </citation>
    <scope>NUCLEOTIDE SEQUENCE [LARGE SCALE GENOMIC DNA]</scope>
    <source>
        <strain evidence="6 7">DSM 14713</strain>
    </source>
</reference>
<name>A0A250IQL5_9BACT</name>
<dbReference type="GO" id="GO:0043565">
    <property type="term" value="F:sequence-specific DNA binding"/>
    <property type="evidence" value="ECO:0007669"/>
    <property type="project" value="TreeGrafter"/>
</dbReference>
<sequence>MEIWPYLQAFIQSVRSGSFSAAAREAGTTPSAFSKKVAKLEAHLNLRLVVRGVHGLELTPEGLEFFHRVRQAFDDIEDACAQATRATVPRGRVRVSAPRDLGRLWLMPRIASFAQAWPQVELEVSLSDQFVDLIAERVDVAVRVGTFEDGRLARRRIGRLRRCFCASPAYLRARGTPRTIEELAGHVHLAYLRGGLRVPWQLPGGGQLEPRGPFAADSNDALRQLLLDGLGIASVPELSVAEDVKRGRLEVFLEDMSEEGLPISLAFVRGRPLAPRIRAVVDFFAEAARTSLPQ</sequence>
<dbReference type="Proteomes" id="UP000217289">
    <property type="component" value="Chromosome"/>
</dbReference>
<feature type="domain" description="HTH lysR-type" evidence="5">
    <location>
        <begin position="1"/>
        <end position="59"/>
    </location>
</feature>
<comment type="similarity">
    <text evidence="1">Belongs to the LysR transcriptional regulatory family.</text>
</comment>
<dbReference type="SUPFAM" id="SSF46785">
    <property type="entry name" value="Winged helix' DNA-binding domain"/>
    <property type="match status" value="1"/>
</dbReference>
<evidence type="ECO:0000256" key="3">
    <source>
        <dbReference type="ARBA" id="ARBA00023125"/>
    </source>
</evidence>
<dbReference type="KEGG" id="mbd:MEBOL_007546"/>
<dbReference type="GO" id="GO:0006351">
    <property type="term" value="P:DNA-templated transcription"/>
    <property type="evidence" value="ECO:0007669"/>
    <property type="project" value="TreeGrafter"/>
</dbReference>
<evidence type="ECO:0000256" key="1">
    <source>
        <dbReference type="ARBA" id="ARBA00009437"/>
    </source>
</evidence>
<dbReference type="InterPro" id="IPR005119">
    <property type="entry name" value="LysR_subst-bd"/>
</dbReference>
<dbReference type="EMBL" id="CP022163">
    <property type="protein sequence ID" value="ATB34045.1"/>
    <property type="molecule type" value="Genomic_DNA"/>
</dbReference>
<dbReference type="PANTHER" id="PTHR30537:SF5">
    <property type="entry name" value="HTH-TYPE TRANSCRIPTIONAL ACTIVATOR TTDR-RELATED"/>
    <property type="match status" value="1"/>
</dbReference>
<proteinExistence type="inferred from homology"/>
<dbReference type="PANTHER" id="PTHR30537">
    <property type="entry name" value="HTH-TYPE TRANSCRIPTIONAL REGULATOR"/>
    <property type="match status" value="1"/>
</dbReference>
<dbReference type="Pfam" id="PF03466">
    <property type="entry name" value="LysR_substrate"/>
    <property type="match status" value="1"/>
</dbReference>
<dbReference type="InterPro" id="IPR058163">
    <property type="entry name" value="LysR-type_TF_proteobact-type"/>
</dbReference>
<dbReference type="CDD" id="cd08422">
    <property type="entry name" value="PBP2_CrgA_like"/>
    <property type="match status" value="1"/>
</dbReference>